<keyword evidence="1" id="KW-1015">Disulfide bond</keyword>
<keyword evidence="4" id="KW-1185">Reference proteome</keyword>
<dbReference type="Gene3D" id="2.60.110.10">
    <property type="entry name" value="Thaumatin"/>
    <property type="match status" value="1"/>
</dbReference>
<evidence type="ECO:0008006" key="5">
    <source>
        <dbReference type="Google" id="ProtNLM"/>
    </source>
</evidence>
<dbReference type="PROSITE" id="PS00316">
    <property type="entry name" value="THAUMATIN_1"/>
    <property type="match status" value="1"/>
</dbReference>
<dbReference type="InterPro" id="IPR017949">
    <property type="entry name" value="Thaumatin_CS"/>
</dbReference>
<dbReference type="SUPFAM" id="SSF49870">
    <property type="entry name" value="Osmotin, thaumatin-like protein"/>
    <property type="match status" value="1"/>
</dbReference>
<protein>
    <recommendedName>
        <fullName evidence="5">Thaumatin-like protein</fullName>
    </recommendedName>
</protein>
<sequence length="258" mass="27245">MHMPIITLAAAVSSVAARTVTVKNNCGYTVWPAVHTFEPLQYVSYSEFVRFSPTLIVEMLSQTNQLAGKPIQVTSGASTGTRDDIGIRVAQIVTSAGSGSCLTGDCEGGLECVGSYQPPTTVAEWTFGQTGDFYDVSVVDGFNIPMAITNNMNCPDASCPVDLNQNCPEVLRGPTDSEGQAVGCNSDCLVDPNPSDSPSCCTGSHSTPATCPPSRIPHYSFFKNNCPRALAFAYDELSGGTLGPCAGKRPDYTLTFCP</sequence>
<evidence type="ECO:0000256" key="1">
    <source>
        <dbReference type="PIRSR" id="PIRSR002703-1"/>
    </source>
</evidence>
<evidence type="ECO:0000256" key="2">
    <source>
        <dbReference type="SAM" id="SignalP"/>
    </source>
</evidence>
<dbReference type="Proteomes" id="UP001383192">
    <property type="component" value="Unassembled WGS sequence"/>
</dbReference>
<dbReference type="AlphaFoldDB" id="A0AAW0BSM4"/>
<feature type="chain" id="PRO_5043373375" description="Thaumatin-like protein" evidence="2">
    <location>
        <begin position="18"/>
        <end position="258"/>
    </location>
</feature>
<keyword evidence="2" id="KW-0732">Signal</keyword>
<dbReference type="PIRSF" id="PIRSF002703">
    <property type="entry name" value="Thaumatin"/>
    <property type="match status" value="1"/>
</dbReference>
<feature type="signal peptide" evidence="2">
    <location>
        <begin position="1"/>
        <end position="17"/>
    </location>
</feature>
<feature type="disulfide bond" evidence="1">
    <location>
        <begin position="106"/>
        <end position="112"/>
    </location>
</feature>
<feature type="disulfide bond" evidence="1">
    <location>
        <begin position="167"/>
        <end position="184"/>
    </location>
</feature>
<dbReference type="PANTHER" id="PTHR31048">
    <property type="entry name" value="OS03G0233200 PROTEIN"/>
    <property type="match status" value="1"/>
</dbReference>
<dbReference type="Pfam" id="PF00314">
    <property type="entry name" value="Thaumatin"/>
    <property type="match status" value="1"/>
</dbReference>
<accession>A0AAW0BSM4</accession>
<feature type="disulfide bond" evidence="1">
    <location>
        <begin position="154"/>
        <end position="245"/>
    </location>
</feature>
<feature type="disulfide bond" evidence="1">
    <location>
        <begin position="201"/>
        <end position="211"/>
    </location>
</feature>
<dbReference type="InterPro" id="IPR001938">
    <property type="entry name" value="Thaumatin"/>
</dbReference>
<evidence type="ECO:0000313" key="3">
    <source>
        <dbReference type="EMBL" id="KAK7029384.1"/>
    </source>
</evidence>
<feature type="disulfide bond" evidence="1">
    <location>
        <begin position="159"/>
        <end position="226"/>
    </location>
</feature>
<feature type="disulfide bond" evidence="1">
    <location>
        <begin position="26"/>
        <end position="257"/>
    </location>
</feature>
<name>A0AAW0BSM4_9AGAR</name>
<reference evidence="3 4" key="1">
    <citation type="submission" date="2024-01" db="EMBL/GenBank/DDBJ databases">
        <title>A draft genome for a cacao thread blight-causing isolate of Paramarasmius palmivorus.</title>
        <authorList>
            <person name="Baruah I.K."/>
            <person name="Bukari Y."/>
            <person name="Amoako-Attah I."/>
            <person name="Meinhardt L.W."/>
            <person name="Bailey B.A."/>
            <person name="Cohen S.P."/>
        </authorList>
    </citation>
    <scope>NUCLEOTIDE SEQUENCE [LARGE SCALE GENOMIC DNA]</scope>
    <source>
        <strain evidence="3 4">GH-12</strain>
    </source>
</reference>
<dbReference type="InterPro" id="IPR037176">
    <property type="entry name" value="Osmotin/thaumatin-like_sf"/>
</dbReference>
<comment type="caution">
    <text evidence="3">The sequence shown here is derived from an EMBL/GenBank/DDBJ whole genome shotgun (WGS) entry which is preliminary data.</text>
</comment>
<dbReference type="SMART" id="SM00205">
    <property type="entry name" value="THN"/>
    <property type="match status" value="1"/>
</dbReference>
<evidence type="ECO:0000313" key="4">
    <source>
        <dbReference type="Proteomes" id="UP001383192"/>
    </source>
</evidence>
<dbReference type="PROSITE" id="PS51367">
    <property type="entry name" value="THAUMATIN_2"/>
    <property type="match status" value="1"/>
</dbReference>
<organism evidence="3 4">
    <name type="scientific">Paramarasmius palmivorus</name>
    <dbReference type="NCBI Taxonomy" id="297713"/>
    <lineage>
        <taxon>Eukaryota</taxon>
        <taxon>Fungi</taxon>
        <taxon>Dikarya</taxon>
        <taxon>Basidiomycota</taxon>
        <taxon>Agaricomycotina</taxon>
        <taxon>Agaricomycetes</taxon>
        <taxon>Agaricomycetidae</taxon>
        <taxon>Agaricales</taxon>
        <taxon>Marasmiineae</taxon>
        <taxon>Marasmiaceae</taxon>
        <taxon>Paramarasmius</taxon>
    </lineage>
</organism>
<feature type="disulfide bond" evidence="1">
    <location>
        <begin position="188"/>
        <end position="200"/>
    </location>
</feature>
<proteinExistence type="predicted"/>
<dbReference type="EMBL" id="JAYKXP010000084">
    <property type="protein sequence ID" value="KAK7029384.1"/>
    <property type="molecule type" value="Genomic_DNA"/>
</dbReference>
<gene>
    <name evidence="3" type="ORF">VNI00_014638</name>
</gene>